<protein>
    <submittedName>
        <fullName evidence="3">Uncharacterized protein</fullName>
    </submittedName>
</protein>
<dbReference type="AlphaFoldDB" id="A0A9D1ZSC5"/>
<evidence type="ECO:0000313" key="3">
    <source>
        <dbReference type="EMBL" id="HIY94970.1"/>
    </source>
</evidence>
<feature type="coiled-coil region" evidence="1">
    <location>
        <begin position="33"/>
        <end position="157"/>
    </location>
</feature>
<dbReference type="Proteomes" id="UP000824134">
    <property type="component" value="Unassembled WGS sequence"/>
</dbReference>
<feature type="compositionally biased region" description="Basic and acidic residues" evidence="2">
    <location>
        <begin position="1"/>
        <end position="12"/>
    </location>
</feature>
<evidence type="ECO:0000256" key="2">
    <source>
        <dbReference type="SAM" id="MobiDB-lite"/>
    </source>
</evidence>
<keyword evidence="1" id="KW-0175">Coiled coil</keyword>
<dbReference type="EMBL" id="DXCN01000039">
    <property type="protein sequence ID" value="HIY94970.1"/>
    <property type="molecule type" value="Genomic_DNA"/>
</dbReference>
<accession>A0A9D1ZSC5</accession>
<reference evidence="3" key="2">
    <citation type="submission" date="2021-04" db="EMBL/GenBank/DDBJ databases">
        <authorList>
            <person name="Gilroy R."/>
        </authorList>
    </citation>
    <scope>NUCLEOTIDE SEQUENCE</scope>
    <source>
        <strain evidence="3">ChiHjej12B11-9195</strain>
    </source>
</reference>
<gene>
    <name evidence="3" type="ORF">H9821_04810</name>
</gene>
<evidence type="ECO:0000256" key="1">
    <source>
        <dbReference type="SAM" id="Coils"/>
    </source>
</evidence>
<feature type="compositionally biased region" description="Pro residues" evidence="2">
    <location>
        <begin position="18"/>
        <end position="27"/>
    </location>
</feature>
<proteinExistence type="predicted"/>
<comment type="caution">
    <text evidence="3">The sequence shown here is derived from an EMBL/GenBank/DDBJ whole genome shotgun (WGS) entry which is preliminary data.</text>
</comment>
<feature type="region of interest" description="Disordered" evidence="2">
    <location>
        <begin position="1"/>
        <end position="31"/>
    </location>
</feature>
<organism evidence="3 4">
    <name type="scientific">Candidatus Rothia avicola</name>
    <dbReference type="NCBI Taxonomy" id="2840478"/>
    <lineage>
        <taxon>Bacteria</taxon>
        <taxon>Bacillati</taxon>
        <taxon>Actinomycetota</taxon>
        <taxon>Actinomycetes</taxon>
        <taxon>Micrococcales</taxon>
        <taxon>Micrococcaceae</taxon>
        <taxon>Rothia</taxon>
    </lineage>
</organism>
<name>A0A9D1ZSC5_9MICC</name>
<sequence length="238" mass="25704">MGYVYRDPRRAENLPTVAPEPKPPAPPAEVQVHPKVKALLDRQKARIQELEAENIALGKKVRLATVAEAKALEKAKTLQGELDAARAELTAAAENYDTLASVNQNLQEAAAKASGRADKAEQEARLVRAEADSPSAVKALEELLEAEKQKTAKLAEHITGLKSQLGRARQRIGAVRQEYEALIEGQDDGTVAVISADGVELRGPYTEATVEDVAHTLNLAFKLFVEEGSNDNIRAALD</sequence>
<evidence type="ECO:0000313" key="4">
    <source>
        <dbReference type="Proteomes" id="UP000824134"/>
    </source>
</evidence>
<reference evidence="3" key="1">
    <citation type="journal article" date="2021" name="PeerJ">
        <title>Extensive microbial diversity within the chicken gut microbiome revealed by metagenomics and culture.</title>
        <authorList>
            <person name="Gilroy R."/>
            <person name="Ravi A."/>
            <person name="Getino M."/>
            <person name="Pursley I."/>
            <person name="Horton D.L."/>
            <person name="Alikhan N.F."/>
            <person name="Baker D."/>
            <person name="Gharbi K."/>
            <person name="Hall N."/>
            <person name="Watson M."/>
            <person name="Adriaenssens E.M."/>
            <person name="Foster-Nyarko E."/>
            <person name="Jarju S."/>
            <person name="Secka A."/>
            <person name="Antonio M."/>
            <person name="Oren A."/>
            <person name="Chaudhuri R.R."/>
            <person name="La Ragione R."/>
            <person name="Hildebrand F."/>
            <person name="Pallen M.J."/>
        </authorList>
    </citation>
    <scope>NUCLEOTIDE SEQUENCE</scope>
    <source>
        <strain evidence="3">ChiHjej12B11-9195</strain>
    </source>
</reference>